<name>A0ABS8UNY5_DATST</name>
<sequence>SSAVDRQFTNWNLCFTDGLSFVLHNPGTLHGTGIYSVVCGLVSVLRWYITGAPFVFPGRDIFSLFHVSFTSNGTGGSPVSISSVVYPEHFGDGTGSSSVVVPESLVAVVHHFSGCLRLTSNSSVSSSRTPVFT</sequence>
<evidence type="ECO:0000313" key="2">
    <source>
        <dbReference type="Proteomes" id="UP000823775"/>
    </source>
</evidence>
<reference evidence="1 2" key="1">
    <citation type="journal article" date="2021" name="BMC Genomics">
        <title>Datura genome reveals duplications of psychoactive alkaloid biosynthetic genes and high mutation rate following tissue culture.</title>
        <authorList>
            <person name="Rajewski A."/>
            <person name="Carter-House D."/>
            <person name="Stajich J."/>
            <person name="Litt A."/>
        </authorList>
    </citation>
    <scope>NUCLEOTIDE SEQUENCE [LARGE SCALE GENOMIC DNA]</scope>
    <source>
        <strain evidence="1">AR-01</strain>
    </source>
</reference>
<dbReference type="EMBL" id="JACEIK010002348">
    <property type="protein sequence ID" value="MCD9560619.1"/>
    <property type="molecule type" value="Genomic_DNA"/>
</dbReference>
<protein>
    <submittedName>
        <fullName evidence="1">Uncharacterized protein</fullName>
    </submittedName>
</protein>
<proteinExistence type="predicted"/>
<gene>
    <name evidence="1" type="ORF">HAX54_019336</name>
</gene>
<dbReference type="Proteomes" id="UP000823775">
    <property type="component" value="Unassembled WGS sequence"/>
</dbReference>
<feature type="non-terminal residue" evidence="1">
    <location>
        <position position="1"/>
    </location>
</feature>
<keyword evidence="2" id="KW-1185">Reference proteome</keyword>
<organism evidence="1 2">
    <name type="scientific">Datura stramonium</name>
    <name type="common">Jimsonweed</name>
    <name type="synonym">Common thornapple</name>
    <dbReference type="NCBI Taxonomy" id="4076"/>
    <lineage>
        <taxon>Eukaryota</taxon>
        <taxon>Viridiplantae</taxon>
        <taxon>Streptophyta</taxon>
        <taxon>Embryophyta</taxon>
        <taxon>Tracheophyta</taxon>
        <taxon>Spermatophyta</taxon>
        <taxon>Magnoliopsida</taxon>
        <taxon>eudicotyledons</taxon>
        <taxon>Gunneridae</taxon>
        <taxon>Pentapetalae</taxon>
        <taxon>asterids</taxon>
        <taxon>lamiids</taxon>
        <taxon>Solanales</taxon>
        <taxon>Solanaceae</taxon>
        <taxon>Solanoideae</taxon>
        <taxon>Datureae</taxon>
        <taxon>Datura</taxon>
    </lineage>
</organism>
<accession>A0ABS8UNY5</accession>
<comment type="caution">
    <text evidence="1">The sequence shown here is derived from an EMBL/GenBank/DDBJ whole genome shotgun (WGS) entry which is preliminary data.</text>
</comment>
<evidence type="ECO:0000313" key="1">
    <source>
        <dbReference type="EMBL" id="MCD9560619.1"/>
    </source>
</evidence>